<dbReference type="Proteomes" id="UP000050489">
    <property type="component" value="Unassembled WGS sequence"/>
</dbReference>
<evidence type="ECO:0000259" key="1">
    <source>
        <dbReference type="Pfam" id="PF18735"/>
    </source>
</evidence>
<proteinExistence type="predicted"/>
<dbReference type="EMBL" id="LJEX02000105">
    <property type="protein sequence ID" value="OCO83312.1"/>
    <property type="molecule type" value="Genomic_DNA"/>
</dbReference>
<sequence>MQCVPTQVRNFEEIKFLSDTAREKLNQPGGVTIANAITRSGLVLLCGYFEGFLREMCKEFVDIINDSGVSAKLLPLSMLSDHSESCLIKLNNRSETKFSQFVNSLVSDLPLSMNSKKLSSTNANPTVDTIEKIFEVFGIEAVLDIITIEDYHFDGMYNNESQLTHAIRRTISAAANGDLAKEMAIISELERKWTPKLKRRRIGYIQVIDDLLKKRNRIAHGEGLEIITPDELEETQEAVLRLCLKLNSKLEDKLNSCAE</sequence>
<comment type="caution">
    <text evidence="2">The sequence shown here is derived from an EMBL/GenBank/DDBJ whole genome shotgun (WGS) entry which is preliminary data.</text>
</comment>
<dbReference type="AlphaFoldDB" id="A0A2F0PGU8"/>
<feature type="domain" description="RiboL-PSP-HEPN" evidence="1">
    <location>
        <begin position="12"/>
        <end position="251"/>
    </location>
</feature>
<reference evidence="3" key="1">
    <citation type="submission" date="2016-04" db="EMBL/GenBank/DDBJ databases">
        <authorList>
            <person name="Osei Sekyere J."/>
            <person name="Sivertsen A."/>
            <person name="Pedersen A.T."/>
            <person name="Sundsfjord A."/>
        </authorList>
    </citation>
    <scope>NUCLEOTIDE SEQUENCE [LARGE SCALE GENOMIC DNA]</scope>
    <source>
        <strain evidence="3">945174350</strain>
    </source>
</reference>
<evidence type="ECO:0000313" key="2">
    <source>
        <dbReference type="EMBL" id="OCO83312.1"/>
    </source>
</evidence>
<accession>A0A2F0PGU8</accession>
<gene>
    <name evidence="2" type="ORF">AN695_0219590</name>
</gene>
<dbReference type="Pfam" id="PF18735">
    <property type="entry name" value="HEPN_RiboL-PSP"/>
    <property type="match status" value="1"/>
</dbReference>
<protein>
    <recommendedName>
        <fullName evidence="1">RiboL-PSP-HEPN domain-containing protein</fullName>
    </recommendedName>
</protein>
<evidence type="ECO:0000313" key="3">
    <source>
        <dbReference type="Proteomes" id="UP000050489"/>
    </source>
</evidence>
<organism evidence="2 3">
    <name type="scientific">Serratia marcescens</name>
    <dbReference type="NCBI Taxonomy" id="615"/>
    <lineage>
        <taxon>Bacteria</taxon>
        <taxon>Pseudomonadati</taxon>
        <taxon>Pseudomonadota</taxon>
        <taxon>Gammaproteobacteria</taxon>
        <taxon>Enterobacterales</taxon>
        <taxon>Yersiniaceae</taxon>
        <taxon>Serratia</taxon>
    </lineage>
</organism>
<name>A0A2F0PGU8_SERMA</name>
<dbReference type="InterPro" id="IPR041519">
    <property type="entry name" value="HEPN_RiboL-PSP"/>
</dbReference>